<dbReference type="Proteomes" id="UP000663881">
    <property type="component" value="Unassembled WGS sequence"/>
</dbReference>
<dbReference type="Proteomes" id="UP000663845">
    <property type="component" value="Unassembled WGS sequence"/>
</dbReference>
<comment type="caution">
    <text evidence="2">The sequence shown here is derived from an EMBL/GenBank/DDBJ whole genome shotgun (WGS) entry which is preliminary data.</text>
</comment>
<dbReference type="Proteomes" id="UP000663891">
    <property type="component" value="Unassembled WGS sequence"/>
</dbReference>
<accession>A0A814FRZ9</accession>
<dbReference type="AlphaFoldDB" id="A0A814FRZ9"/>
<dbReference type="Proteomes" id="UP000663868">
    <property type="component" value="Unassembled WGS sequence"/>
</dbReference>
<name>A0A814FRZ9_9BILA</name>
<dbReference type="EMBL" id="CAJOBB010003226">
    <property type="protein sequence ID" value="CAF4028150.1"/>
    <property type="molecule type" value="Genomic_DNA"/>
</dbReference>
<evidence type="ECO:0000313" key="4">
    <source>
        <dbReference type="EMBL" id="CAF3965355.1"/>
    </source>
</evidence>
<evidence type="ECO:0000313" key="5">
    <source>
        <dbReference type="EMBL" id="CAF3984706.1"/>
    </source>
</evidence>
<evidence type="ECO:0000313" key="2">
    <source>
        <dbReference type="EMBL" id="CAF0986737.1"/>
    </source>
</evidence>
<evidence type="ECO:0000313" key="6">
    <source>
        <dbReference type="EMBL" id="CAF4028150.1"/>
    </source>
</evidence>
<evidence type="ECO:0000313" key="3">
    <source>
        <dbReference type="EMBL" id="CAF1030573.1"/>
    </source>
</evidence>
<dbReference type="Proteomes" id="UP000663844">
    <property type="component" value="Unassembled WGS sequence"/>
</dbReference>
<dbReference type="Proteomes" id="UP000663860">
    <property type="component" value="Unassembled WGS sequence"/>
</dbReference>
<dbReference type="EMBL" id="CAJOAZ010002854">
    <property type="protein sequence ID" value="CAF3965355.1"/>
    <property type="molecule type" value="Genomic_DNA"/>
</dbReference>
<evidence type="ECO:0000313" key="7">
    <source>
        <dbReference type="Proteomes" id="UP000663891"/>
    </source>
</evidence>
<protein>
    <submittedName>
        <fullName evidence="2">Uncharacterized protein</fullName>
    </submittedName>
</protein>
<proteinExistence type="predicted"/>
<evidence type="ECO:0000313" key="1">
    <source>
        <dbReference type="EMBL" id="CAF0763117.1"/>
    </source>
</evidence>
<dbReference type="EMBL" id="CAJOAY010002855">
    <property type="protein sequence ID" value="CAF3984706.1"/>
    <property type="molecule type" value="Genomic_DNA"/>
</dbReference>
<dbReference type="EMBL" id="CAJNOG010000166">
    <property type="protein sequence ID" value="CAF1030573.1"/>
    <property type="molecule type" value="Genomic_DNA"/>
</dbReference>
<dbReference type="EMBL" id="CAJNON010000115">
    <property type="protein sequence ID" value="CAF0986737.1"/>
    <property type="molecule type" value="Genomic_DNA"/>
</dbReference>
<sequence>MTLAKSTVAAVKNQKDNYTNTSEDLYDLFRSLNRMMEDRKQTLSYELEDHQATILSRLHHIEMNVREQLHRIQNQKVSCNRICKSGNTIQLLETNQNISTICKELVHSQQEIISSCTTQETKFIHSLVDMTSIAEFIKSFGNIKRNDVKTIDCPILNQIIISQPTVAEQRFYNGSFIFGYRFHFEKSIQLKYVLVQSTYRSNITASFYDETGEEQKQFSCESINDTFKWNIISTDGIELKNGYSLLVWSSGHEGSIGYQQRSSRFQQVNPICAVAGVYAVRDKNKKQEKLEIHPGDLTINMRLVI</sequence>
<organism evidence="2 7">
    <name type="scientific">Adineta steineri</name>
    <dbReference type="NCBI Taxonomy" id="433720"/>
    <lineage>
        <taxon>Eukaryota</taxon>
        <taxon>Metazoa</taxon>
        <taxon>Spiralia</taxon>
        <taxon>Gnathifera</taxon>
        <taxon>Rotifera</taxon>
        <taxon>Eurotatoria</taxon>
        <taxon>Bdelloidea</taxon>
        <taxon>Adinetida</taxon>
        <taxon>Adinetidae</taxon>
        <taxon>Adineta</taxon>
    </lineage>
</organism>
<reference evidence="2" key="1">
    <citation type="submission" date="2021-02" db="EMBL/GenBank/DDBJ databases">
        <authorList>
            <person name="Nowell W R."/>
        </authorList>
    </citation>
    <scope>NUCLEOTIDE SEQUENCE</scope>
</reference>
<gene>
    <name evidence="1" type="ORF">IZO911_LOCUS4838</name>
    <name evidence="3" type="ORF">JYZ213_LOCUS17575</name>
    <name evidence="6" type="ORF">KXQ929_LOCUS30117</name>
    <name evidence="5" type="ORF">OKA104_LOCUS28866</name>
    <name evidence="4" type="ORF">OXD698_LOCUS27504</name>
    <name evidence="2" type="ORF">VCS650_LOCUS13969</name>
</gene>
<dbReference type="EMBL" id="CAJNOE010000027">
    <property type="protein sequence ID" value="CAF0763117.1"/>
    <property type="molecule type" value="Genomic_DNA"/>
</dbReference>